<proteinExistence type="predicted"/>
<keyword evidence="2" id="KW-1185">Reference proteome</keyword>
<accession>A0ABR2IB67</accession>
<sequence length="118" mass="13410">MNNNNNGTPKYVIKSALSPYRKSPASGRRYTKKVTIPESSIYANRKTTDLKLTFSRCVHSVSEKPTVTALEAEARVHDIKECAVNLIQQFMKSYFTNHPNINKNNCDLLNDNIEVSLY</sequence>
<name>A0ABR2IB67_9EUKA</name>
<protein>
    <submittedName>
        <fullName evidence="1">Uncharacterized protein</fullName>
    </submittedName>
</protein>
<dbReference type="Proteomes" id="UP001470230">
    <property type="component" value="Unassembled WGS sequence"/>
</dbReference>
<evidence type="ECO:0000313" key="1">
    <source>
        <dbReference type="EMBL" id="KAK8860191.1"/>
    </source>
</evidence>
<evidence type="ECO:0000313" key="2">
    <source>
        <dbReference type="Proteomes" id="UP001470230"/>
    </source>
</evidence>
<reference evidence="1 2" key="1">
    <citation type="submission" date="2024-04" db="EMBL/GenBank/DDBJ databases">
        <title>Tritrichomonas musculus Genome.</title>
        <authorList>
            <person name="Alves-Ferreira E."/>
            <person name="Grigg M."/>
            <person name="Lorenzi H."/>
            <person name="Galac M."/>
        </authorList>
    </citation>
    <scope>NUCLEOTIDE SEQUENCE [LARGE SCALE GENOMIC DNA]</scope>
    <source>
        <strain evidence="1 2">EAF2021</strain>
    </source>
</reference>
<organism evidence="1 2">
    <name type="scientific">Tritrichomonas musculus</name>
    <dbReference type="NCBI Taxonomy" id="1915356"/>
    <lineage>
        <taxon>Eukaryota</taxon>
        <taxon>Metamonada</taxon>
        <taxon>Parabasalia</taxon>
        <taxon>Tritrichomonadida</taxon>
        <taxon>Tritrichomonadidae</taxon>
        <taxon>Tritrichomonas</taxon>
    </lineage>
</organism>
<dbReference type="EMBL" id="JAPFFF010000018">
    <property type="protein sequence ID" value="KAK8860191.1"/>
    <property type="molecule type" value="Genomic_DNA"/>
</dbReference>
<comment type="caution">
    <text evidence="1">The sequence shown here is derived from an EMBL/GenBank/DDBJ whole genome shotgun (WGS) entry which is preliminary data.</text>
</comment>
<gene>
    <name evidence="1" type="ORF">M9Y10_011855</name>
</gene>